<dbReference type="RefSeq" id="WP_051697455.1">
    <property type="nucleotide sequence ID" value="NZ_CP017057.1"/>
</dbReference>
<dbReference type="InterPro" id="IPR007349">
    <property type="entry name" value="DUF418"/>
</dbReference>
<dbReference type="EMBL" id="JMIX01000001">
    <property type="protein sequence ID" value="KEO99306.1"/>
    <property type="molecule type" value="Genomic_DNA"/>
</dbReference>
<evidence type="ECO:0000259" key="3">
    <source>
        <dbReference type="Pfam" id="PF04235"/>
    </source>
</evidence>
<keyword evidence="2" id="KW-0812">Transmembrane</keyword>
<feature type="transmembrane region" description="Helical" evidence="2">
    <location>
        <begin position="158"/>
        <end position="177"/>
    </location>
</feature>
<dbReference type="AlphaFoldDB" id="A0A074MWB4"/>
<dbReference type="Pfam" id="PF04235">
    <property type="entry name" value="DUF418"/>
    <property type="match status" value="1"/>
</dbReference>
<sequence>MAIAASVAPPIGSGQATPDTPKTGPTAERIVALDFVRGAALFGILLMNITGFGLPHAYSNPMNAGGAEGVNLLSWMIIQIGFEGTQRGLFSMLFGAGIILFTSRLEAKGRSDVGDIYARRNLWLILFGMVNGFILLWSGDILYFYGLTALVVFPFRKLGVRALLIMGIAGMLASALWNAKDNADLMRYHEAYEASQMAGAQLDPAQQALAKKWEGALAEYSPSPEAQRDYVEQRTQSYATAFAQVAAETVHAESWYFYRWFFDIFSMMLIGMALFKAGVFTLERSTRFYLALVVIGYGVGLTVNVLETRLIIEGGFGLLAMSQSQITYDLGRLPMTAGHLGLLLLIARWGIFPLFQHALASVGRMAFTNYLTHSLVCAILFVGLGYFGQLERHELYYVVFAIWAVQLVISPLWLSRYSMGPLEWLWRGLTYSELPALRRAQDVVA</sequence>
<feature type="transmembrane region" description="Helical" evidence="2">
    <location>
        <begin position="260"/>
        <end position="282"/>
    </location>
</feature>
<evidence type="ECO:0000313" key="4">
    <source>
        <dbReference type="EMBL" id="KEO99306.1"/>
    </source>
</evidence>
<gene>
    <name evidence="4" type="ORF">EH32_00330</name>
</gene>
<feature type="region of interest" description="Disordered" evidence="1">
    <location>
        <begin position="1"/>
        <end position="24"/>
    </location>
</feature>
<accession>A0A074MWB4</accession>
<dbReference type="InterPro" id="IPR052529">
    <property type="entry name" value="Bact_Transport_Assoc"/>
</dbReference>
<keyword evidence="2" id="KW-0472">Membrane</keyword>
<reference evidence="4 5" key="1">
    <citation type="submission" date="2014-04" db="EMBL/GenBank/DDBJ databases">
        <title>A comprehensive comparison of genomes of Erythrobacter spp. Strains.</title>
        <authorList>
            <person name="Zheng Q."/>
        </authorList>
    </citation>
    <scope>NUCLEOTIDE SEQUENCE [LARGE SCALE GENOMIC DNA]</scope>
    <source>
        <strain evidence="4 5">DSM 8509</strain>
    </source>
</reference>
<dbReference type="OrthoDB" id="9807744at2"/>
<evidence type="ECO:0000313" key="5">
    <source>
        <dbReference type="Proteomes" id="UP000027866"/>
    </source>
</evidence>
<evidence type="ECO:0000256" key="2">
    <source>
        <dbReference type="SAM" id="Phobius"/>
    </source>
</evidence>
<dbReference type="Proteomes" id="UP000027866">
    <property type="component" value="Unassembled WGS sequence"/>
</dbReference>
<dbReference type="KEGG" id="elq:Ga0102493_1127"/>
<dbReference type="PANTHER" id="PTHR30590:SF2">
    <property type="entry name" value="INNER MEMBRANE PROTEIN"/>
    <property type="match status" value="1"/>
</dbReference>
<dbReference type="PATRIC" id="fig|39960.10.peg.2276"/>
<organism evidence="4 5">
    <name type="scientific">Erythrobacter litoralis</name>
    <dbReference type="NCBI Taxonomy" id="39960"/>
    <lineage>
        <taxon>Bacteria</taxon>
        <taxon>Pseudomonadati</taxon>
        <taxon>Pseudomonadota</taxon>
        <taxon>Alphaproteobacteria</taxon>
        <taxon>Sphingomonadales</taxon>
        <taxon>Erythrobacteraceae</taxon>
        <taxon>Erythrobacter/Porphyrobacter group</taxon>
        <taxon>Erythrobacter</taxon>
    </lineage>
</organism>
<feature type="transmembrane region" description="Helical" evidence="2">
    <location>
        <begin position="395"/>
        <end position="414"/>
    </location>
</feature>
<comment type="caution">
    <text evidence="4">The sequence shown here is derived from an EMBL/GenBank/DDBJ whole genome shotgun (WGS) entry which is preliminary data.</text>
</comment>
<evidence type="ECO:0000256" key="1">
    <source>
        <dbReference type="SAM" id="MobiDB-lite"/>
    </source>
</evidence>
<feature type="transmembrane region" description="Helical" evidence="2">
    <location>
        <begin position="367"/>
        <end position="388"/>
    </location>
</feature>
<feature type="transmembrane region" description="Helical" evidence="2">
    <location>
        <begin position="288"/>
        <end position="312"/>
    </location>
</feature>
<feature type="transmembrane region" description="Helical" evidence="2">
    <location>
        <begin position="333"/>
        <end position="355"/>
    </location>
</feature>
<proteinExistence type="predicted"/>
<keyword evidence="2" id="KW-1133">Transmembrane helix</keyword>
<feature type="transmembrane region" description="Helical" evidence="2">
    <location>
        <begin position="122"/>
        <end position="146"/>
    </location>
</feature>
<name>A0A074MWB4_9SPHN</name>
<feature type="domain" description="DUF418" evidence="3">
    <location>
        <begin position="274"/>
        <end position="432"/>
    </location>
</feature>
<feature type="transmembrane region" description="Helical" evidence="2">
    <location>
        <begin position="78"/>
        <end position="101"/>
    </location>
</feature>
<feature type="transmembrane region" description="Helical" evidence="2">
    <location>
        <begin position="39"/>
        <end position="58"/>
    </location>
</feature>
<dbReference type="PANTHER" id="PTHR30590">
    <property type="entry name" value="INNER MEMBRANE PROTEIN"/>
    <property type="match status" value="1"/>
</dbReference>
<protein>
    <recommendedName>
        <fullName evidence="3">DUF418 domain-containing protein</fullName>
    </recommendedName>
</protein>
<keyword evidence="5" id="KW-1185">Reference proteome</keyword>